<dbReference type="AlphaFoldDB" id="A0A484GIK3"/>
<reference evidence="2 3" key="1">
    <citation type="journal article" date="2018" name="Genomics">
        <title>Molecular footprints of inshore aquatic adaptation in Indo-Pacific humpback dolphin (Sousa chinensis).</title>
        <authorList>
            <person name="Ming Y."/>
            <person name="Jian J."/>
            <person name="Yu F."/>
            <person name="Yu X."/>
            <person name="Wang J."/>
            <person name="Liu W."/>
        </authorList>
    </citation>
    <scope>NUCLEOTIDE SEQUENCE [LARGE SCALE GENOMIC DNA]</scope>
    <source>
        <strain evidence="2">MY-2018</strain>
        <tissue evidence="2">Skin</tissue>
    </source>
</reference>
<protein>
    <submittedName>
        <fullName evidence="2">Uncharacterized protein</fullName>
    </submittedName>
</protein>
<evidence type="ECO:0000313" key="2">
    <source>
        <dbReference type="EMBL" id="TEA35359.1"/>
    </source>
</evidence>
<sequence length="35" mass="3825">ADCNSESQASSQDVTGCILPHPPKIRHVAYQVEDE</sequence>
<feature type="compositionally biased region" description="Polar residues" evidence="1">
    <location>
        <begin position="1"/>
        <end position="14"/>
    </location>
</feature>
<dbReference type="Proteomes" id="UP000295264">
    <property type="component" value="Unassembled WGS sequence"/>
</dbReference>
<accession>A0A484GIK3</accession>
<feature type="non-terminal residue" evidence="2">
    <location>
        <position position="35"/>
    </location>
</feature>
<feature type="region of interest" description="Disordered" evidence="1">
    <location>
        <begin position="1"/>
        <end position="20"/>
    </location>
</feature>
<gene>
    <name evidence="2" type="ORF">DBR06_SOUSAS28410009</name>
</gene>
<dbReference type="EMBL" id="QWLN02007576">
    <property type="protein sequence ID" value="TEA35359.1"/>
    <property type="molecule type" value="Genomic_DNA"/>
</dbReference>
<feature type="non-terminal residue" evidence="2">
    <location>
        <position position="1"/>
    </location>
</feature>
<proteinExistence type="predicted"/>
<evidence type="ECO:0000256" key="1">
    <source>
        <dbReference type="SAM" id="MobiDB-lite"/>
    </source>
</evidence>
<organism evidence="2 3">
    <name type="scientific">Sousa chinensis</name>
    <name type="common">Indo-pacific humpbacked dolphin</name>
    <name type="synonym">Steno chinensis</name>
    <dbReference type="NCBI Taxonomy" id="103600"/>
    <lineage>
        <taxon>Eukaryota</taxon>
        <taxon>Metazoa</taxon>
        <taxon>Chordata</taxon>
        <taxon>Craniata</taxon>
        <taxon>Vertebrata</taxon>
        <taxon>Euteleostomi</taxon>
        <taxon>Mammalia</taxon>
        <taxon>Eutheria</taxon>
        <taxon>Laurasiatheria</taxon>
        <taxon>Artiodactyla</taxon>
        <taxon>Whippomorpha</taxon>
        <taxon>Cetacea</taxon>
        <taxon>Odontoceti</taxon>
        <taxon>Delphinidae</taxon>
        <taxon>Sousa</taxon>
    </lineage>
</organism>
<comment type="caution">
    <text evidence="2">The sequence shown here is derived from an EMBL/GenBank/DDBJ whole genome shotgun (WGS) entry which is preliminary data.</text>
</comment>
<evidence type="ECO:0000313" key="3">
    <source>
        <dbReference type="Proteomes" id="UP000295264"/>
    </source>
</evidence>
<name>A0A484GIK3_SOUCH</name>
<keyword evidence="3" id="KW-1185">Reference proteome</keyword>